<evidence type="ECO:0000256" key="1">
    <source>
        <dbReference type="ARBA" id="ARBA00004370"/>
    </source>
</evidence>
<dbReference type="Proteomes" id="UP001597448">
    <property type="component" value="Unassembled WGS sequence"/>
</dbReference>
<keyword evidence="9 13" id="KW-0067">ATP-binding</keyword>
<dbReference type="InterPro" id="IPR005936">
    <property type="entry name" value="FtsH"/>
</dbReference>
<feature type="binding site" evidence="13">
    <location>
        <begin position="207"/>
        <end position="214"/>
    </location>
    <ligand>
        <name>ATP</name>
        <dbReference type="ChEBI" id="CHEBI:30616"/>
    </ligand>
</feature>
<proteinExistence type="inferred from homology"/>
<feature type="binding site" evidence="13">
    <location>
        <position position="433"/>
    </location>
    <ligand>
        <name>Zn(2+)</name>
        <dbReference type="ChEBI" id="CHEBI:29105"/>
        <note>catalytic</note>
    </ligand>
</feature>
<dbReference type="InterPro" id="IPR011546">
    <property type="entry name" value="Pept_M41_FtsH_extracell"/>
</dbReference>
<comment type="similarity">
    <text evidence="2 13">In the C-terminal section; belongs to the peptidase M41 family.</text>
</comment>
<comment type="subunit">
    <text evidence="13">Homohexamer.</text>
</comment>
<dbReference type="Gene3D" id="1.20.58.760">
    <property type="entry name" value="Peptidase M41"/>
    <property type="match status" value="1"/>
</dbReference>
<dbReference type="InterPro" id="IPR003960">
    <property type="entry name" value="ATPase_AAA_CS"/>
</dbReference>
<keyword evidence="7 13" id="KW-0378">Hydrolase</keyword>
<evidence type="ECO:0000256" key="10">
    <source>
        <dbReference type="ARBA" id="ARBA00022989"/>
    </source>
</evidence>
<dbReference type="NCBIfam" id="TIGR01241">
    <property type="entry name" value="FtsH_fam"/>
    <property type="match status" value="1"/>
</dbReference>
<feature type="transmembrane region" description="Helical" evidence="13">
    <location>
        <begin position="9"/>
        <end position="26"/>
    </location>
</feature>
<feature type="transmembrane region" description="Helical" evidence="13">
    <location>
        <begin position="114"/>
        <end position="136"/>
    </location>
</feature>
<keyword evidence="5 13" id="KW-0479">Metal-binding</keyword>
<evidence type="ECO:0000256" key="4">
    <source>
        <dbReference type="ARBA" id="ARBA00022692"/>
    </source>
</evidence>
<feature type="binding site" evidence="13">
    <location>
        <position position="429"/>
    </location>
    <ligand>
        <name>Zn(2+)</name>
        <dbReference type="ChEBI" id="CHEBI:29105"/>
        <note>catalytic</note>
    </ligand>
</feature>
<evidence type="ECO:0000256" key="7">
    <source>
        <dbReference type="ARBA" id="ARBA00022801"/>
    </source>
</evidence>
<dbReference type="SMART" id="SM00382">
    <property type="entry name" value="AAA"/>
    <property type="match status" value="1"/>
</dbReference>
<keyword evidence="10 13" id="KW-1133">Transmembrane helix</keyword>
<dbReference type="Gene3D" id="3.40.50.300">
    <property type="entry name" value="P-loop containing nucleotide triphosphate hydrolases"/>
    <property type="match status" value="1"/>
</dbReference>
<comment type="cofactor">
    <cofactor evidence="13">
        <name>Zn(2+)</name>
        <dbReference type="ChEBI" id="CHEBI:29105"/>
    </cofactor>
    <text evidence="13">Binds 1 zinc ion per subunit.</text>
</comment>
<dbReference type="PANTHER" id="PTHR23076">
    <property type="entry name" value="METALLOPROTEASE M41 FTSH"/>
    <property type="match status" value="1"/>
</dbReference>
<evidence type="ECO:0000256" key="12">
    <source>
        <dbReference type="ARBA" id="ARBA00023136"/>
    </source>
</evidence>
<keyword evidence="12 13" id="KW-0472">Membrane</keyword>
<dbReference type="Pfam" id="PF01434">
    <property type="entry name" value="Peptidase_M41"/>
    <property type="match status" value="1"/>
</dbReference>
<dbReference type="InterPro" id="IPR000642">
    <property type="entry name" value="Peptidase_M41"/>
</dbReference>
<dbReference type="InterPro" id="IPR041569">
    <property type="entry name" value="AAA_lid_3"/>
</dbReference>
<evidence type="ECO:0000256" key="15">
    <source>
        <dbReference type="SAM" id="MobiDB-lite"/>
    </source>
</evidence>
<keyword evidence="18" id="KW-1185">Reference proteome</keyword>
<dbReference type="PANTHER" id="PTHR23076:SF113">
    <property type="entry name" value="ATP-DEPENDENT ZINC METALLOPROTEASE FTSH 1, CHLOROPLASTIC-RELATED"/>
    <property type="match status" value="1"/>
</dbReference>
<comment type="function">
    <text evidence="13">Acts as a processive, ATP-dependent zinc metallopeptidase for both cytoplasmic and membrane proteins. Plays a role in the quality control of integral membrane proteins.</text>
</comment>
<dbReference type="InterPro" id="IPR003959">
    <property type="entry name" value="ATPase_AAA_core"/>
</dbReference>
<dbReference type="Pfam" id="PF17862">
    <property type="entry name" value="AAA_lid_3"/>
    <property type="match status" value="1"/>
</dbReference>
<dbReference type="Pfam" id="PF00004">
    <property type="entry name" value="AAA"/>
    <property type="match status" value="1"/>
</dbReference>
<comment type="caution">
    <text evidence="17">The sequence shown here is derived from an EMBL/GenBank/DDBJ whole genome shotgun (WGS) entry which is preliminary data.</text>
</comment>
<evidence type="ECO:0000313" key="17">
    <source>
        <dbReference type="EMBL" id="MFD2408431.1"/>
    </source>
</evidence>
<sequence>MNRFIRNSGFYLILFLVVVGIVQFVSNGNESADLPRYDELRQEISNNNVKSMTVQFEGNAFLVTGEYRELPPEAKSKNFSTYVPPTDQALTELVDASQKNGIELSQKKMQGDSIWLTFLSSMIPLVIMFILFFFLFNNAQGGGGKVMNFGKSKARLYNEEKKKISFEDVAGADEEKQELVEVVEFLKDPRKFAAVGARIPKGVLLVGPPGTGKTLLARAVAGEAGVPFFSISGSDFVEMFVGVGASRVRDLFENAKKNAPCIIFIDEIDAVGRQRGAGLGGGHDEREQTLNQLLVEMDGFGGNEGIIIVAATNRADILDPALLRPGRFDRQITVDRPDVKGREAVLKVHSRNKPLTKDVRLDVIAKRTTGFTGADLENLLNEAALLAARRNRKDITMREVDEAIDRVIVGTEKRSRVISDREKRIVAYHEAGHTIAGYFLEHADVVHKVTIIPRGRAGGYVIMLPKEDRMIVTKQELLDKVTGLLGGRVAEELFIGEIGTGAYSDFQQATRIVRAMIMEYGMSDKLGPLQFGATQGQVFLGRDIGHEQNYSDSIAYEIDQEMQNLIRSSYERCRELLTKHSKEMHLIANTLLEKETLELDQISQLIEQGFLSEDGKPEEGDAITNEAGEPIIDSIGDVRVRIQGKNDDESPLDLSKDIPNKPDPEEGNGPDDGNKGGGSLV</sequence>
<evidence type="ECO:0000256" key="9">
    <source>
        <dbReference type="ARBA" id="ARBA00022840"/>
    </source>
</evidence>
<feature type="domain" description="AAA+ ATPase" evidence="16">
    <location>
        <begin position="199"/>
        <end position="338"/>
    </location>
</feature>
<comment type="subcellular location">
    <subcellularLocation>
        <location evidence="13">Cell membrane</location>
        <topology evidence="13">Multi-pass membrane protein</topology>
        <orientation evidence="13">Cytoplasmic side</orientation>
    </subcellularLocation>
    <subcellularLocation>
        <location evidence="1">Membrane</location>
    </subcellularLocation>
</comment>
<dbReference type="EMBL" id="JBHUKY010000004">
    <property type="protein sequence ID" value="MFD2408431.1"/>
    <property type="molecule type" value="Genomic_DNA"/>
</dbReference>
<dbReference type="PROSITE" id="PS00674">
    <property type="entry name" value="AAA"/>
    <property type="match status" value="1"/>
</dbReference>
<feature type="binding site" evidence="13">
    <location>
        <position position="505"/>
    </location>
    <ligand>
        <name>Zn(2+)</name>
        <dbReference type="ChEBI" id="CHEBI:29105"/>
        <note>catalytic</note>
    </ligand>
</feature>
<dbReference type="SUPFAM" id="SSF140990">
    <property type="entry name" value="FtsH protease domain-like"/>
    <property type="match status" value="1"/>
</dbReference>
<evidence type="ECO:0000256" key="3">
    <source>
        <dbReference type="ARBA" id="ARBA00022670"/>
    </source>
</evidence>
<evidence type="ECO:0000256" key="2">
    <source>
        <dbReference type="ARBA" id="ARBA00010044"/>
    </source>
</evidence>
<evidence type="ECO:0000256" key="5">
    <source>
        <dbReference type="ARBA" id="ARBA00022723"/>
    </source>
</evidence>
<evidence type="ECO:0000313" key="18">
    <source>
        <dbReference type="Proteomes" id="UP001597448"/>
    </source>
</evidence>
<dbReference type="InterPro" id="IPR003593">
    <property type="entry name" value="AAA+_ATPase"/>
</dbReference>
<dbReference type="InterPro" id="IPR027417">
    <property type="entry name" value="P-loop_NTPase"/>
</dbReference>
<gene>
    <name evidence="13 17" type="primary">ftsH</name>
    <name evidence="17" type="ORF">ACFSX3_01035</name>
</gene>
<keyword evidence="8 13" id="KW-0862">Zinc</keyword>
<dbReference type="GO" id="GO:0008237">
    <property type="term" value="F:metallopeptidase activity"/>
    <property type="evidence" value="ECO:0007669"/>
    <property type="project" value="UniProtKB-KW"/>
</dbReference>
<dbReference type="InterPro" id="IPR037219">
    <property type="entry name" value="Peptidase_M41-like"/>
</dbReference>
<reference evidence="18" key="1">
    <citation type="journal article" date="2019" name="Int. J. Syst. Evol. Microbiol.">
        <title>The Global Catalogue of Microorganisms (GCM) 10K type strain sequencing project: providing services to taxonomists for standard genome sequencing and annotation.</title>
        <authorList>
            <consortium name="The Broad Institute Genomics Platform"/>
            <consortium name="The Broad Institute Genome Sequencing Center for Infectious Disease"/>
            <person name="Wu L."/>
            <person name="Ma J."/>
        </authorList>
    </citation>
    <scope>NUCLEOTIDE SEQUENCE [LARGE SCALE GENOMIC DNA]</scope>
    <source>
        <strain evidence="18">CCM 8725</strain>
    </source>
</reference>
<feature type="active site" evidence="13">
    <location>
        <position position="430"/>
    </location>
</feature>
<dbReference type="SUPFAM" id="SSF52540">
    <property type="entry name" value="P-loop containing nucleoside triphosphate hydrolases"/>
    <property type="match status" value="1"/>
</dbReference>
<dbReference type="HAMAP" id="MF_01458">
    <property type="entry name" value="FtsH"/>
    <property type="match status" value="1"/>
</dbReference>
<feature type="compositionally biased region" description="Basic and acidic residues" evidence="15">
    <location>
        <begin position="642"/>
        <end position="664"/>
    </location>
</feature>
<keyword evidence="4 13" id="KW-0812">Transmembrane</keyword>
<dbReference type="CDD" id="cd19501">
    <property type="entry name" value="RecA-like_FtsH"/>
    <property type="match status" value="1"/>
</dbReference>
<protein>
    <recommendedName>
        <fullName evidence="13">ATP-dependent zinc metalloprotease FtsH</fullName>
        <ecNumber evidence="13">3.4.24.-</ecNumber>
    </recommendedName>
</protein>
<feature type="region of interest" description="Disordered" evidence="15">
    <location>
        <begin position="642"/>
        <end position="681"/>
    </location>
</feature>
<accession>A0ABW5F2B6</accession>
<keyword evidence="11 13" id="KW-0482">Metalloprotease</keyword>
<evidence type="ECO:0000256" key="8">
    <source>
        <dbReference type="ARBA" id="ARBA00022833"/>
    </source>
</evidence>
<keyword evidence="13" id="KW-1003">Cell membrane</keyword>
<comment type="similarity">
    <text evidence="13">In the central section; belongs to the AAA ATPase family.</text>
</comment>
<evidence type="ECO:0000256" key="13">
    <source>
        <dbReference type="HAMAP-Rule" id="MF_01458"/>
    </source>
</evidence>
<evidence type="ECO:0000259" key="16">
    <source>
        <dbReference type="SMART" id="SM00382"/>
    </source>
</evidence>
<keyword evidence="3 13" id="KW-0645">Protease</keyword>
<keyword evidence="6 13" id="KW-0547">Nucleotide-binding</keyword>
<dbReference type="Pfam" id="PF06480">
    <property type="entry name" value="FtsH_ext"/>
    <property type="match status" value="1"/>
</dbReference>
<dbReference type="Gene3D" id="1.10.8.60">
    <property type="match status" value="1"/>
</dbReference>
<evidence type="ECO:0000256" key="6">
    <source>
        <dbReference type="ARBA" id="ARBA00022741"/>
    </source>
</evidence>
<dbReference type="PRINTS" id="PR00830">
    <property type="entry name" value="ENDOLAPTASE"/>
</dbReference>
<dbReference type="RefSeq" id="WP_209994380.1">
    <property type="nucleotide sequence ID" value="NZ_JBHUKY010000004.1"/>
</dbReference>
<organism evidence="17 18">
    <name type="scientific">Paenibacillus rhizoplanae</name>
    <dbReference type="NCBI Taxonomy" id="1917181"/>
    <lineage>
        <taxon>Bacteria</taxon>
        <taxon>Bacillati</taxon>
        <taxon>Bacillota</taxon>
        <taxon>Bacilli</taxon>
        <taxon>Bacillales</taxon>
        <taxon>Paenibacillaceae</taxon>
        <taxon>Paenibacillus</taxon>
    </lineage>
</organism>
<dbReference type="EC" id="3.4.24.-" evidence="13"/>
<comment type="similarity">
    <text evidence="14">Belongs to the AAA ATPase family.</text>
</comment>
<name>A0ABW5F2B6_9BACL</name>
<evidence type="ECO:0000256" key="11">
    <source>
        <dbReference type="ARBA" id="ARBA00023049"/>
    </source>
</evidence>
<evidence type="ECO:0000256" key="14">
    <source>
        <dbReference type="RuleBase" id="RU003651"/>
    </source>
</evidence>